<organism evidence="4">
    <name type="scientific">bioreactor metagenome</name>
    <dbReference type="NCBI Taxonomy" id="1076179"/>
    <lineage>
        <taxon>unclassified sequences</taxon>
        <taxon>metagenomes</taxon>
        <taxon>ecological metagenomes</taxon>
    </lineage>
</organism>
<sequence length="106" mass="11753">MQNVGATLPARDQVDAYLIDELTSLGKKGTIIRNETNTTQFPLGGPGNFKSGSKPLDTDNDGMPDEFEDKWKLNKNDATDALKRASNGYTNLENYAFSLEYPEAYK</sequence>
<dbReference type="GO" id="GO:0046872">
    <property type="term" value="F:metal ion binding"/>
    <property type="evidence" value="ECO:0007669"/>
    <property type="project" value="UniProtKB-KW"/>
</dbReference>
<dbReference type="PANTHER" id="PTHR42970:SF1">
    <property type="entry name" value="PECTATE LYASE C-RELATED"/>
    <property type="match status" value="1"/>
</dbReference>
<keyword evidence="2" id="KW-0325">Glycoprotein</keyword>
<accession>A0A645E2W0</accession>
<evidence type="ECO:0000313" key="4">
    <source>
        <dbReference type="EMBL" id="MPM95153.1"/>
    </source>
</evidence>
<protein>
    <recommendedName>
        <fullName evidence="5">Pectate lyase</fullName>
    </recommendedName>
</protein>
<evidence type="ECO:0008006" key="5">
    <source>
        <dbReference type="Google" id="ProtNLM"/>
    </source>
</evidence>
<reference evidence="4" key="1">
    <citation type="submission" date="2019-08" db="EMBL/GenBank/DDBJ databases">
        <authorList>
            <person name="Kucharzyk K."/>
            <person name="Murdoch R.W."/>
            <person name="Higgins S."/>
            <person name="Loffler F."/>
        </authorList>
    </citation>
    <scope>NUCLEOTIDE SEQUENCE</scope>
</reference>
<dbReference type="PANTHER" id="PTHR42970">
    <property type="entry name" value="PECTATE LYASE C-RELATED"/>
    <property type="match status" value="1"/>
</dbReference>
<proteinExistence type="predicted"/>
<feature type="region of interest" description="Disordered" evidence="3">
    <location>
        <begin position="37"/>
        <end position="64"/>
    </location>
</feature>
<evidence type="ECO:0000256" key="3">
    <source>
        <dbReference type="SAM" id="MobiDB-lite"/>
    </source>
</evidence>
<name>A0A645E2W0_9ZZZZ</name>
<evidence type="ECO:0000256" key="2">
    <source>
        <dbReference type="ARBA" id="ARBA00023180"/>
    </source>
</evidence>
<keyword evidence="1" id="KW-0479">Metal-binding</keyword>
<dbReference type="AlphaFoldDB" id="A0A645E2W0"/>
<gene>
    <name evidence="4" type="ORF">SDC9_142304</name>
</gene>
<dbReference type="InterPro" id="IPR052063">
    <property type="entry name" value="Polysaccharide_Lyase_1"/>
</dbReference>
<comment type="caution">
    <text evidence="4">The sequence shown here is derived from an EMBL/GenBank/DDBJ whole genome shotgun (WGS) entry which is preliminary data.</text>
</comment>
<dbReference type="EMBL" id="VSSQ01041679">
    <property type="protein sequence ID" value="MPM95153.1"/>
    <property type="molecule type" value="Genomic_DNA"/>
</dbReference>
<evidence type="ECO:0000256" key="1">
    <source>
        <dbReference type="ARBA" id="ARBA00022723"/>
    </source>
</evidence>